<accession>A0A7R8VE31</accession>
<evidence type="ECO:0000313" key="2">
    <source>
        <dbReference type="EMBL" id="CAD7195028.1"/>
    </source>
</evidence>
<protein>
    <submittedName>
        <fullName evidence="2">Uncharacterized protein</fullName>
    </submittedName>
</protein>
<dbReference type="AlphaFoldDB" id="A0A7R8VE31"/>
<gene>
    <name evidence="2" type="ORF">TDIB3V08_LOCUS1435</name>
</gene>
<sequence>MLILLTRVTSSFSSVPGTPALWGARRCSHEGQLHAHLLSYTPACDIVITPRVHTCLEDSYYRHLRGYRDDLEEAPGLALINMTLFMCEGASSCVVRDNKYTVDERWGNGDTHPLPPSDTTRTLKNADYSKEGNIFTLRTVSSISKEERERELELCRASNGTTGSPRVPVSVAPYRDRRASSSSDTSLPDTNLRQAKWRELTSVSRAIESKQGPLDCLSSVRANYHRRGAGMGSSSPPNSS</sequence>
<evidence type="ECO:0000256" key="1">
    <source>
        <dbReference type="SAM" id="MobiDB-lite"/>
    </source>
</evidence>
<name>A0A7R8VE31_TIMDO</name>
<dbReference type="EMBL" id="OA564630">
    <property type="protein sequence ID" value="CAD7195028.1"/>
    <property type="molecule type" value="Genomic_DNA"/>
</dbReference>
<reference evidence="2" key="1">
    <citation type="submission" date="2020-11" db="EMBL/GenBank/DDBJ databases">
        <authorList>
            <person name="Tran Van P."/>
        </authorList>
    </citation>
    <scope>NUCLEOTIDE SEQUENCE</scope>
</reference>
<feature type="compositionally biased region" description="Low complexity" evidence="1">
    <location>
        <begin position="180"/>
        <end position="189"/>
    </location>
</feature>
<organism evidence="2">
    <name type="scientific">Timema douglasi</name>
    <name type="common">Walking stick</name>
    <dbReference type="NCBI Taxonomy" id="61478"/>
    <lineage>
        <taxon>Eukaryota</taxon>
        <taxon>Metazoa</taxon>
        <taxon>Ecdysozoa</taxon>
        <taxon>Arthropoda</taxon>
        <taxon>Hexapoda</taxon>
        <taxon>Insecta</taxon>
        <taxon>Pterygota</taxon>
        <taxon>Neoptera</taxon>
        <taxon>Polyneoptera</taxon>
        <taxon>Phasmatodea</taxon>
        <taxon>Timematodea</taxon>
        <taxon>Timematoidea</taxon>
        <taxon>Timematidae</taxon>
        <taxon>Timema</taxon>
    </lineage>
</organism>
<proteinExistence type="predicted"/>
<feature type="region of interest" description="Disordered" evidence="1">
    <location>
        <begin position="155"/>
        <end position="190"/>
    </location>
</feature>